<accession>A0A5C5YRL9</accession>
<dbReference type="AlphaFoldDB" id="A0A5C5YRL9"/>
<dbReference type="SUPFAM" id="SSF53474">
    <property type="entry name" value="alpha/beta-Hydrolases"/>
    <property type="match status" value="1"/>
</dbReference>
<dbReference type="Gene3D" id="3.40.50.1820">
    <property type="entry name" value="alpha/beta hydrolase"/>
    <property type="match status" value="1"/>
</dbReference>
<dbReference type="PRINTS" id="PR00111">
    <property type="entry name" value="ABHYDROLASE"/>
</dbReference>
<evidence type="ECO:0000313" key="5">
    <source>
        <dbReference type="Proteomes" id="UP000318478"/>
    </source>
</evidence>
<evidence type="ECO:0000256" key="1">
    <source>
        <dbReference type="ARBA" id="ARBA00010884"/>
    </source>
</evidence>
<dbReference type="GO" id="GO:0034338">
    <property type="term" value="F:short-chain carboxylesterase activity"/>
    <property type="evidence" value="ECO:0007669"/>
    <property type="project" value="TreeGrafter"/>
</dbReference>
<protein>
    <submittedName>
        <fullName evidence="4">Putative hydrolase</fullName>
    </submittedName>
</protein>
<dbReference type="InterPro" id="IPR000073">
    <property type="entry name" value="AB_hydrolase_1"/>
</dbReference>
<dbReference type="RefSeq" id="WP_231956386.1">
    <property type="nucleotide sequence ID" value="NZ_SJPO01000004.1"/>
</dbReference>
<comment type="similarity">
    <text evidence="1">Belongs to the AB hydrolase superfamily. AB hydrolase 4 family.</text>
</comment>
<dbReference type="InterPro" id="IPR012020">
    <property type="entry name" value="ABHD4"/>
</dbReference>
<evidence type="ECO:0000259" key="3">
    <source>
        <dbReference type="Pfam" id="PF00561"/>
    </source>
</evidence>
<feature type="domain" description="AB hydrolase-1" evidence="3">
    <location>
        <begin position="80"/>
        <end position="315"/>
    </location>
</feature>
<evidence type="ECO:0000313" key="4">
    <source>
        <dbReference type="EMBL" id="TWT77473.1"/>
    </source>
</evidence>
<name>A0A5C5YRL9_9BACT</name>
<dbReference type="InterPro" id="IPR050960">
    <property type="entry name" value="AB_hydrolase_4_sf"/>
</dbReference>
<comment type="caution">
    <text evidence="4">The sequence shown here is derived from an EMBL/GenBank/DDBJ whole genome shotgun (WGS) entry which is preliminary data.</text>
</comment>
<sequence length="352" mass="38548">MPINLRYDDSVVAATRFLRKFRPHPLVWGGNAQTLFGALFPWQAGPYKAVGRLVDLEDGDRLMVHDDCPRGWTDVHPSALLVHGLGGSHASPYVERAAAKLNAEGVRTFRMDLRGCGAGEPYARGGAHCGSWDDVRAVVEHIGELCTRSPLHLIGYSLGGSLALNLAGDLRGEPCGNLMSVMAVCPPVDLHAVDKSFSRGAGRAYSRHFARMMWKQIERRLATMPDPPEVDTSRVPRHIRQLDEQITAPLHGYASVDAYYNHASAGPRLSQILLPTQIIAAADDPVIPAAAISEFQLSDAIEVVVTKGGGHLGFVGRFGDDPDRRWIDWRVVEWVRAQTTDAHKPQSQVVYA</sequence>
<feature type="active site" description="Charge relay system" evidence="2">
    <location>
        <position position="284"/>
    </location>
</feature>
<feature type="active site" description="Charge relay system" evidence="2">
    <location>
        <position position="311"/>
    </location>
</feature>
<feature type="active site" description="Charge relay system" evidence="2">
    <location>
        <position position="157"/>
    </location>
</feature>
<keyword evidence="5" id="KW-1185">Reference proteome</keyword>
<dbReference type="InterPro" id="IPR029058">
    <property type="entry name" value="AB_hydrolase_fold"/>
</dbReference>
<dbReference type="GO" id="GO:0047372">
    <property type="term" value="F:monoacylglycerol lipase activity"/>
    <property type="evidence" value="ECO:0007669"/>
    <property type="project" value="TreeGrafter"/>
</dbReference>
<dbReference type="PANTHER" id="PTHR10794:SF63">
    <property type="entry name" value="ALPHA_BETA HYDROLASE 1, ISOFORM A"/>
    <property type="match status" value="1"/>
</dbReference>
<dbReference type="Pfam" id="PF00561">
    <property type="entry name" value="Abhydrolase_1"/>
    <property type="match status" value="1"/>
</dbReference>
<evidence type="ECO:0000256" key="2">
    <source>
        <dbReference type="PIRSR" id="PIRSR005211-1"/>
    </source>
</evidence>
<proteinExistence type="inferred from homology"/>
<gene>
    <name evidence="4" type="ORF">Pla123a_21340</name>
</gene>
<dbReference type="Proteomes" id="UP000318478">
    <property type="component" value="Unassembled WGS sequence"/>
</dbReference>
<organism evidence="4 5">
    <name type="scientific">Posidoniimonas polymericola</name>
    <dbReference type="NCBI Taxonomy" id="2528002"/>
    <lineage>
        <taxon>Bacteria</taxon>
        <taxon>Pseudomonadati</taxon>
        <taxon>Planctomycetota</taxon>
        <taxon>Planctomycetia</taxon>
        <taxon>Pirellulales</taxon>
        <taxon>Lacipirellulaceae</taxon>
        <taxon>Posidoniimonas</taxon>
    </lineage>
</organism>
<reference evidence="4 5" key="1">
    <citation type="submission" date="2019-02" db="EMBL/GenBank/DDBJ databases">
        <title>Deep-cultivation of Planctomycetes and their phenomic and genomic characterization uncovers novel biology.</title>
        <authorList>
            <person name="Wiegand S."/>
            <person name="Jogler M."/>
            <person name="Boedeker C."/>
            <person name="Pinto D."/>
            <person name="Vollmers J."/>
            <person name="Rivas-Marin E."/>
            <person name="Kohn T."/>
            <person name="Peeters S.H."/>
            <person name="Heuer A."/>
            <person name="Rast P."/>
            <person name="Oberbeckmann S."/>
            <person name="Bunk B."/>
            <person name="Jeske O."/>
            <person name="Meyerdierks A."/>
            <person name="Storesund J.E."/>
            <person name="Kallscheuer N."/>
            <person name="Luecker S."/>
            <person name="Lage O.M."/>
            <person name="Pohl T."/>
            <person name="Merkel B.J."/>
            <person name="Hornburger P."/>
            <person name="Mueller R.-W."/>
            <person name="Bruemmer F."/>
            <person name="Labrenz M."/>
            <person name="Spormann A.M."/>
            <person name="Op Den Camp H."/>
            <person name="Overmann J."/>
            <person name="Amann R."/>
            <person name="Jetten M.S.M."/>
            <person name="Mascher T."/>
            <person name="Medema M.H."/>
            <person name="Devos D.P."/>
            <person name="Kaster A.-K."/>
            <person name="Ovreas L."/>
            <person name="Rohde M."/>
            <person name="Galperin M.Y."/>
            <person name="Jogler C."/>
        </authorList>
    </citation>
    <scope>NUCLEOTIDE SEQUENCE [LARGE SCALE GENOMIC DNA]</scope>
    <source>
        <strain evidence="4 5">Pla123a</strain>
    </source>
</reference>
<dbReference type="EMBL" id="SJPO01000004">
    <property type="protein sequence ID" value="TWT77473.1"/>
    <property type="molecule type" value="Genomic_DNA"/>
</dbReference>
<dbReference type="PIRSF" id="PIRSF005211">
    <property type="entry name" value="Ab_hydro_YheT"/>
    <property type="match status" value="1"/>
</dbReference>
<keyword evidence="4" id="KW-0378">Hydrolase</keyword>
<dbReference type="PANTHER" id="PTHR10794">
    <property type="entry name" value="ABHYDROLASE DOMAIN-CONTAINING PROTEIN"/>
    <property type="match status" value="1"/>
</dbReference>